<dbReference type="GO" id="GO:0046556">
    <property type="term" value="F:alpha-L-arabinofuranosidase activity"/>
    <property type="evidence" value="ECO:0007669"/>
    <property type="project" value="InterPro"/>
</dbReference>
<evidence type="ECO:0000313" key="2">
    <source>
        <dbReference type="EMBL" id="ROO86664.1"/>
    </source>
</evidence>
<sequence>MAEGDFPVLAPVTGAGGRTLRSRATYTVVRGLAAPRCVSLRAADGRYLRHSGMRLRLSAAEATALFGEDATFCPEPGRRKGTVALRSHNYPEHALRAHPDGIRLDFLGAARADPSGSFLVRAPWAR</sequence>
<feature type="domain" description="Alpha-L-arabinofuranosidase B arabinose-binding" evidence="1">
    <location>
        <begin position="9"/>
        <end position="109"/>
    </location>
</feature>
<dbReference type="InterPro" id="IPR007934">
    <property type="entry name" value="AbfB_ABD"/>
</dbReference>
<dbReference type="Proteomes" id="UP000272400">
    <property type="component" value="Unassembled WGS sequence"/>
</dbReference>
<evidence type="ECO:0000259" key="1">
    <source>
        <dbReference type="Pfam" id="PF05270"/>
    </source>
</evidence>
<dbReference type="SUPFAM" id="SSF110221">
    <property type="entry name" value="AbfB domain"/>
    <property type="match status" value="1"/>
</dbReference>
<protein>
    <submittedName>
        <fullName evidence="2">Alpha-L-arabinofuranosidase B-like protein</fullName>
    </submittedName>
</protein>
<gene>
    <name evidence="2" type="ORF">EDD29_4241</name>
</gene>
<name>A0A3N1CZE9_9ACTN</name>
<accession>A0A3N1CZE9</accession>
<dbReference type="GO" id="GO:0046373">
    <property type="term" value="P:L-arabinose metabolic process"/>
    <property type="evidence" value="ECO:0007669"/>
    <property type="project" value="InterPro"/>
</dbReference>
<dbReference type="InterPro" id="IPR036195">
    <property type="entry name" value="AbfB_ABD_sf"/>
</dbReference>
<keyword evidence="3" id="KW-1185">Reference proteome</keyword>
<dbReference type="EMBL" id="RJKE01000001">
    <property type="protein sequence ID" value="ROO86664.1"/>
    <property type="molecule type" value="Genomic_DNA"/>
</dbReference>
<dbReference type="AlphaFoldDB" id="A0A3N1CZE9"/>
<comment type="caution">
    <text evidence="2">The sequence shown here is derived from an EMBL/GenBank/DDBJ whole genome shotgun (WGS) entry which is preliminary data.</text>
</comment>
<dbReference type="Gene3D" id="2.80.10.50">
    <property type="match status" value="1"/>
</dbReference>
<evidence type="ECO:0000313" key="3">
    <source>
        <dbReference type="Proteomes" id="UP000272400"/>
    </source>
</evidence>
<reference evidence="2 3" key="1">
    <citation type="submission" date="2018-11" db="EMBL/GenBank/DDBJ databases">
        <title>Sequencing the genomes of 1000 actinobacteria strains.</title>
        <authorList>
            <person name="Klenk H.-P."/>
        </authorList>
    </citation>
    <scope>NUCLEOTIDE SEQUENCE [LARGE SCALE GENOMIC DNA]</scope>
    <source>
        <strain evidence="2 3">DSM 44254</strain>
    </source>
</reference>
<dbReference type="Pfam" id="PF05270">
    <property type="entry name" value="AbfB"/>
    <property type="match status" value="1"/>
</dbReference>
<organism evidence="2 3">
    <name type="scientific">Actinocorallia herbida</name>
    <dbReference type="NCBI Taxonomy" id="58109"/>
    <lineage>
        <taxon>Bacteria</taxon>
        <taxon>Bacillati</taxon>
        <taxon>Actinomycetota</taxon>
        <taxon>Actinomycetes</taxon>
        <taxon>Streptosporangiales</taxon>
        <taxon>Thermomonosporaceae</taxon>
        <taxon>Actinocorallia</taxon>
    </lineage>
</organism>
<proteinExistence type="predicted"/>